<keyword evidence="5" id="KW-0482">Metalloprotease</keyword>
<keyword evidence="3" id="KW-0378">Hydrolase</keyword>
<accession>A0A450ZLW6</accession>
<sequence>MEIKIAEREKIRIINSDDVFAIMRKVLLRENKIDRNKEHFWMVGLAANSRLLFIELVSIGGFTSTSANPREAFQVAVHKGAVSAIMVHNHSDDMLMPSDADKDLTDRFIQAGRILNVKVVDHLIITTQTFFSFQINGVMEELGKSLKWVPPYEIDERIQETRKKSLEEGMERGTRKGIREGKIRGREEGLQEGEKKGKDEGREERSIEIARALLSDGMAIDTVSKYSGLPEEEIRKL</sequence>
<dbReference type="InterPro" id="IPR001405">
    <property type="entry name" value="UPF0758"/>
</dbReference>
<feature type="domain" description="MPN" evidence="7">
    <location>
        <begin position="12"/>
        <end position="139"/>
    </location>
</feature>
<reference evidence="8" key="1">
    <citation type="submission" date="2019-02" db="EMBL/GenBank/DDBJ databases">
        <authorList>
            <person name="Gruber-Vodicka R. H."/>
            <person name="Seah K. B. B."/>
        </authorList>
    </citation>
    <scope>NUCLEOTIDE SEQUENCE</scope>
    <source>
        <strain evidence="9">BECK_BY2</strain>
        <strain evidence="8">BECK_BY3</strain>
    </source>
</reference>
<dbReference type="InterPro" id="IPR025657">
    <property type="entry name" value="RadC_JAB"/>
</dbReference>
<evidence type="ECO:0000313" key="9">
    <source>
        <dbReference type="EMBL" id="VFK59568.1"/>
    </source>
</evidence>
<dbReference type="EMBL" id="CAADFV010000054">
    <property type="protein sequence ID" value="VFK59568.1"/>
    <property type="molecule type" value="Genomic_DNA"/>
</dbReference>
<evidence type="ECO:0000256" key="5">
    <source>
        <dbReference type="ARBA" id="ARBA00023049"/>
    </source>
</evidence>
<dbReference type="InterPro" id="IPR037518">
    <property type="entry name" value="MPN"/>
</dbReference>
<gene>
    <name evidence="9" type="ORF">BECKTUN1418E_GA0071001_10542</name>
    <name evidence="8" type="ORF">BECKTUN1418F_GA0071002_10542</name>
</gene>
<dbReference type="PANTHER" id="PTHR30471:SF3">
    <property type="entry name" value="UPF0758 PROTEIN YEES-RELATED"/>
    <property type="match status" value="1"/>
</dbReference>
<evidence type="ECO:0000256" key="2">
    <source>
        <dbReference type="ARBA" id="ARBA00022723"/>
    </source>
</evidence>
<evidence type="ECO:0000256" key="6">
    <source>
        <dbReference type="SAM" id="MobiDB-lite"/>
    </source>
</evidence>
<dbReference type="CDD" id="cd08071">
    <property type="entry name" value="MPN_DUF2466"/>
    <property type="match status" value="1"/>
</dbReference>
<dbReference type="PANTHER" id="PTHR30471">
    <property type="entry name" value="DNA REPAIR PROTEIN RADC"/>
    <property type="match status" value="1"/>
</dbReference>
<proteinExistence type="predicted"/>
<keyword evidence="4" id="KW-0862">Zinc</keyword>
<feature type="region of interest" description="Disordered" evidence="6">
    <location>
        <begin position="165"/>
        <end position="203"/>
    </location>
</feature>
<evidence type="ECO:0000256" key="3">
    <source>
        <dbReference type="ARBA" id="ARBA00022801"/>
    </source>
</evidence>
<organism evidence="8">
    <name type="scientific">Candidatus Kentrum sp. TUN</name>
    <dbReference type="NCBI Taxonomy" id="2126343"/>
    <lineage>
        <taxon>Bacteria</taxon>
        <taxon>Pseudomonadati</taxon>
        <taxon>Pseudomonadota</taxon>
        <taxon>Gammaproteobacteria</taxon>
        <taxon>Candidatus Kentrum</taxon>
    </lineage>
</organism>
<keyword evidence="1" id="KW-0645">Protease</keyword>
<keyword evidence="2" id="KW-0479">Metal-binding</keyword>
<dbReference type="Gene3D" id="3.40.140.10">
    <property type="entry name" value="Cytidine Deaminase, domain 2"/>
    <property type="match status" value="1"/>
</dbReference>
<dbReference type="GO" id="GO:0008237">
    <property type="term" value="F:metallopeptidase activity"/>
    <property type="evidence" value="ECO:0007669"/>
    <property type="project" value="UniProtKB-KW"/>
</dbReference>
<dbReference type="GO" id="GO:0006508">
    <property type="term" value="P:proteolysis"/>
    <property type="evidence" value="ECO:0007669"/>
    <property type="project" value="UniProtKB-KW"/>
</dbReference>
<name>A0A450ZLW6_9GAMM</name>
<evidence type="ECO:0000313" key="8">
    <source>
        <dbReference type="EMBL" id="VFK54752.1"/>
    </source>
</evidence>
<dbReference type="GO" id="GO:0046872">
    <property type="term" value="F:metal ion binding"/>
    <property type="evidence" value="ECO:0007669"/>
    <property type="project" value="UniProtKB-KW"/>
</dbReference>
<protein>
    <submittedName>
        <fullName evidence="8">DNA repair protein RadC</fullName>
    </submittedName>
</protein>
<evidence type="ECO:0000259" key="7">
    <source>
        <dbReference type="PROSITE" id="PS50249"/>
    </source>
</evidence>
<dbReference type="Pfam" id="PF04002">
    <property type="entry name" value="RadC"/>
    <property type="match status" value="1"/>
</dbReference>
<evidence type="ECO:0000256" key="4">
    <source>
        <dbReference type="ARBA" id="ARBA00022833"/>
    </source>
</evidence>
<dbReference type="AlphaFoldDB" id="A0A450ZLW6"/>
<dbReference type="EMBL" id="CAADFY010000054">
    <property type="protein sequence ID" value="VFK54752.1"/>
    <property type="molecule type" value="Genomic_DNA"/>
</dbReference>
<evidence type="ECO:0000256" key="1">
    <source>
        <dbReference type="ARBA" id="ARBA00022670"/>
    </source>
</evidence>
<dbReference type="PROSITE" id="PS50249">
    <property type="entry name" value="MPN"/>
    <property type="match status" value="1"/>
</dbReference>